<proteinExistence type="predicted"/>
<protein>
    <recommendedName>
        <fullName evidence="1">F-box domain-containing protein</fullName>
    </recommendedName>
</protein>
<dbReference type="Proteomes" id="UP001497457">
    <property type="component" value="Chromosome 5rd"/>
</dbReference>
<dbReference type="SMART" id="SM00256">
    <property type="entry name" value="FBOX"/>
    <property type="match status" value="1"/>
</dbReference>
<dbReference type="InterPro" id="IPR056592">
    <property type="entry name" value="Beta-prop_At3g26010-like"/>
</dbReference>
<dbReference type="SUPFAM" id="SSF81383">
    <property type="entry name" value="F-box domain"/>
    <property type="match status" value="1"/>
</dbReference>
<dbReference type="Gene3D" id="1.20.1280.50">
    <property type="match status" value="1"/>
</dbReference>
<dbReference type="InterPro" id="IPR036047">
    <property type="entry name" value="F-box-like_dom_sf"/>
</dbReference>
<dbReference type="CDD" id="cd22157">
    <property type="entry name" value="F-box_AtFBW1-like"/>
    <property type="match status" value="1"/>
</dbReference>
<accession>A0ABC9ETW1</accession>
<dbReference type="Pfam" id="PF24750">
    <property type="entry name" value="b-prop_At3g26010-like"/>
    <property type="match status" value="2"/>
</dbReference>
<evidence type="ECO:0000313" key="2">
    <source>
        <dbReference type="EMBL" id="CAL5062141.1"/>
    </source>
</evidence>
<gene>
    <name evidence="2" type="ORF">URODEC1_LOCUS98135</name>
</gene>
<dbReference type="PANTHER" id="PTHR35546">
    <property type="entry name" value="F-BOX PROTEIN INTERACTION DOMAIN PROTEIN-RELATED"/>
    <property type="match status" value="1"/>
</dbReference>
<sequence>MDQGTTAAPYLPDELVVEILARLPAKLLCRFKCISRRWRRLISDPDHRARLAQTLSGFFFVSSDPGWHFIGLPSERKIEMLDSCNGLLLLRCSDEHSSRPSPPFYIVCNPATREWVALPQPKYTNGGEQGMRVWYAAVGFDPAISSHFYVFQVVEESEGMWCSVIAVEVYSSETGTWDIRELKHDYCLSFLGRMTYFNGFLHLPIGYTAVASVHTKGQSWRLTQIEEEERMYNYFVDAVEIYSSDTGTWARKFTQWDWDMDMTGHKTYFNGFLHLTMCNPNAVAMVDTEGQAWRTIAVPSNGFCRSSGFVGHSQGHLVYVDVRMKRVPALAIYALEDHSRDRWTLRHKVIMRRRICLD</sequence>
<dbReference type="SUPFAM" id="SSF50965">
    <property type="entry name" value="Galactose oxidase, central domain"/>
    <property type="match status" value="1"/>
</dbReference>
<evidence type="ECO:0000313" key="3">
    <source>
        <dbReference type="Proteomes" id="UP001497457"/>
    </source>
</evidence>
<feature type="domain" description="F-box" evidence="1">
    <location>
        <begin position="5"/>
        <end position="55"/>
    </location>
</feature>
<organism evidence="2 3">
    <name type="scientific">Urochloa decumbens</name>
    <dbReference type="NCBI Taxonomy" id="240449"/>
    <lineage>
        <taxon>Eukaryota</taxon>
        <taxon>Viridiplantae</taxon>
        <taxon>Streptophyta</taxon>
        <taxon>Embryophyta</taxon>
        <taxon>Tracheophyta</taxon>
        <taxon>Spermatophyta</taxon>
        <taxon>Magnoliopsida</taxon>
        <taxon>Liliopsida</taxon>
        <taxon>Poales</taxon>
        <taxon>Poaceae</taxon>
        <taxon>PACMAD clade</taxon>
        <taxon>Panicoideae</taxon>
        <taxon>Panicodae</taxon>
        <taxon>Paniceae</taxon>
        <taxon>Melinidinae</taxon>
        <taxon>Urochloa</taxon>
    </lineage>
</organism>
<reference evidence="2" key="1">
    <citation type="submission" date="2024-10" db="EMBL/GenBank/DDBJ databases">
        <authorList>
            <person name="Ryan C."/>
        </authorList>
    </citation>
    <scope>NUCLEOTIDE SEQUENCE [LARGE SCALE GENOMIC DNA]</scope>
</reference>
<evidence type="ECO:0000259" key="1">
    <source>
        <dbReference type="PROSITE" id="PS50181"/>
    </source>
</evidence>
<keyword evidence="3" id="KW-1185">Reference proteome</keyword>
<dbReference type="Pfam" id="PF00646">
    <property type="entry name" value="F-box"/>
    <property type="match status" value="1"/>
</dbReference>
<dbReference type="PANTHER" id="PTHR35546:SF80">
    <property type="entry name" value="F-BOX DOMAIN CONTAINING PROTEIN EXPRESSED"/>
    <property type="match status" value="1"/>
</dbReference>
<dbReference type="InterPro" id="IPR001810">
    <property type="entry name" value="F-box_dom"/>
</dbReference>
<name>A0ABC9ETW1_9POAL</name>
<dbReference type="InterPro" id="IPR011043">
    <property type="entry name" value="Gal_Oxase/kelch_b-propeller"/>
</dbReference>
<dbReference type="EMBL" id="OZ075115">
    <property type="protein sequence ID" value="CAL5062141.1"/>
    <property type="molecule type" value="Genomic_DNA"/>
</dbReference>
<dbReference type="PROSITE" id="PS50181">
    <property type="entry name" value="FBOX"/>
    <property type="match status" value="1"/>
</dbReference>
<dbReference type="InterPro" id="IPR055290">
    <property type="entry name" value="At3g26010-like"/>
</dbReference>
<dbReference type="AlphaFoldDB" id="A0ABC9ETW1"/>